<gene>
    <name evidence="2" type="ORF">L249_6510</name>
</gene>
<keyword evidence="1" id="KW-0812">Transmembrane</keyword>
<keyword evidence="3" id="KW-1185">Reference proteome</keyword>
<reference evidence="2 3" key="1">
    <citation type="journal article" date="2015" name="BMC Genomics">
        <title>Insights from the genome of Ophiocordyceps polyrhachis-furcata to pathogenicity and host specificity in insect fungi.</title>
        <authorList>
            <person name="Wichadakul D."/>
            <person name="Kobmoo N."/>
            <person name="Ingsriswang S."/>
            <person name="Tangphatsornruang S."/>
            <person name="Chantasingh D."/>
            <person name="Luangsa-ard J.J."/>
            <person name="Eurwilaichitr L."/>
        </authorList>
    </citation>
    <scope>NUCLEOTIDE SEQUENCE [LARGE SCALE GENOMIC DNA]</scope>
    <source>
        <strain evidence="2 3">BCC 54312</strain>
    </source>
</reference>
<evidence type="ECO:0000313" key="3">
    <source>
        <dbReference type="Proteomes" id="UP000253664"/>
    </source>
</evidence>
<keyword evidence="1" id="KW-0472">Membrane</keyword>
<sequence>MEQPKTMTQPRNLHSSVSDCISISITRTRASGTITNRMELRQHPLEYLSSGDFAWSGLKNEFASNLPEIEIEDDPGRTPDLITSLIMMLKTLASEVIVVGCADVAIGVTLFYLFFGLLIESRSAMHTRYTCLGYLFMGHARHNSLAAAAREEKKEKTNKPGDFSAITQKVQEPYTLVVKLNRDKGGRTGIVY</sequence>
<comment type="caution">
    <text evidence="2">The sequence shown here is derived from an EMBL/GenBank/DDBJ whole genome shotgun (WGS) entry which is preliminary data.</text>
</comment>
<accession>A0A367LK84</accession>
<dbReference type="Proteomes" id="UP000253664">
    <property type="component" value="Unassembled WGS sequence"/>
</dbReference>
<keyword evidence="1" id="KW-1133">Transmembrane helix</keyword>
<dbReference type="AlphaFoldDB" id="A0A367LK84"/>
<dbReference type="EMBL" id="LKCN02000003">
    <property type="protein sequence ID" value="RCI14853.1"/>
    <property type="molecule type" value="Genomic_DNA"/>
</dbReference>
<evidence type="ECO:0000313" key="2">
    <source>
        <dbReference type="EMBL" id="RCI14853.1"/>
    </source>
</evidence>
<proteinExistence type="predicted"/>
<organism evidence="2 3">
    <name type="scientific">Ophiocordyceps polyrhachis-furcata BCC 54312</name>
    <dbReference type="NCBI Taxonomy" id="1330021"/>
    <lineage>
        <taxon>Eukaryota</taxon>
        <taxon>Fungi</taxon>
        <taxon>Dikarya</taxon>
        <taxon>Ascomycota</taxon>
        <taxon>Pezizomycotina</taxon>
        <taxon>Sordariomycetes</taxon>
        <taxon>Hypocreomycetidae</taxon>
        <taxon>Hypocreales</taxon>
        <taxon>Ophiocordycipitaceae</taxon>
        <taxon>Ophiocordyceps</taxon>
    </lineage>
</organism>
<evidence type="ECO:0000256" key="1">
    <source>
        <dbReference type="SAM" id="Phobius"/>
    </source>
</evidence>
<feature type="transmembrane region" description="Helical" evidence="1">
    <location>
        <begin position="96"/>
        <end position="119"/>
    </location>
</feature>
<protein>
    <submittedName>
        <fullName evidence="2">Uncharacterized protein</fullName>
    </submittedName>
</protein>
<name>A0A367LK84_9HYPO</name>